<keyword evidence="3" id="KW-1185">Reference proteome</keyword>
<dbReference type="RefSeq" id="WP_175487416.1">
    <property type="nucleotide sequence ID" value="NZ_FNDK01000007.1"/>
</dbReference>
<feature type="region of interest" description="Disordered" evidence="1">
    <location>
        <begin position="29"/>
        <end position="56"/>
    </location>
</feature>
<evidence type="ECO:0000256" key="1">
    <source>
        <dbReference type="SAM" id="MobiDB-lite"/>
    </source>
</evidence>
<dbReference type="EMBL" id="FNDK01000007">
    <property type="protein sequence ID" value="SDH55379.1"/>
    <property type="molecule type" value="Genomic_DNA"/>
</dbReference>
<organism evidence="2 3">
    <name type="scientific">Alteribacillus persepolensis</name>
    <dbReference type="NCBI Taxonomy" id="568899"/>
    <lineage>
        <taxon>Bacteria</taxon>
        <taxon>Bacillati</taxon>
        <taxon>Bacillota</taxon>
        <taxon>Bacilli</taxon>
        <taxon>Bacillales</taxon>
        <taxon>Bacillaceae</taxon>
        <taxon>Alteribacillus</taxon>
    </lineage>
</organism>
<evidence type="ECO:0000313" key="3">
    <source>
        <dbReference type="Proteomes" id="UP000199163"/>
    </source>
</evidence>
<protein>
    <submittedName>
        <fullName evidence="2">Uncharacterized protein</fullName>
    </submittedName>
</protein>
<evidence type="ECO:0000313" key="2">
    <source>
        <dbReference type="EMBL" id="SDH55379.1"/>
    </source>
</evidence>
<dbReference type="Proteomes" id="UP000199163">
    <property type="component" value="Unassembled WGS sequence"/>
</dbReference>
<feature type="compositionally biased region" description="Basic and acidic residues" evidence="1">
    <location>
        <begin position="39"/>
        <end position="56"/>
    </location>
</feature>
<gene>
    <name evidence="2" type="ORF">SAMN05192534_10742</name>
</gene>
<name>A0A1G8DD86_9BACI</name>
<dbReference type="AlphaFoldDB" id="A0A1G8DD86"/>
<sequence>MDKLQKGQTDKENYSMDVDRMINEGLAGGTIHSKYSKHNQLDQARDLDKEEPPSHN</sequence>
<feature type="region of interest" description="Disordered" evidence="1">
    <location>
        <begin position="1"/>
        <end position="20"/>
    </location>
</feature>
<reference evidence="2 3" key="1">
    <citation type="submission" date="2016-10" db="EMBL/GenBank/DDBJ databases">
        <authorList>
            <person name="de Groot N.N."/>
        </authorList>
    </citation>
    <scope>NUCLEOTIDE SEQUENCE [LARGE SCALE GENOMIC DNA]</scope>
    <source>
        <strain evidence="2 3">DSM 21632</strain>
    </source>
</reference>
<dbReference type="STRING" id="568899.SAMN05192534_10742"/>
<accession>A0A1G8DD86</accession>
<proteinExistence type="predicted"/>